<accession>A0ABQ3WNJ7</accession>
<protein>
    <submittedName>
        <fullName evidence="1">Uncharacterized protein</fullName>
    </submittedName>
</protein>
<dbReference type="EMBL" id="BOMF01000096">
    <property type="protein sequence ID" value="GID47760.1"/>
    <property type="molecule type" value="Genomic_DNA"/>
</dbReference>
<evidence type="ECO:0000313" key="1">
    <source>
        <dbReference type="EMBL" id="GID47760.1"/>
    </source>
</evidence>
<organism evidence="1">
    <name type="scientific">Actinoplanes campanulatus</name>
    <dbReference type="NCBI Taxonomy" id="113559"/>
    <lineage>
        <taxon>Bacteria</taxon>
        <taxon>Bacillati</taxon>
        <taxon>Actinomycetota</taxon>
        <taxon>Actinomycetes</taxon>
        <taxon>Micromonosporales</taxon>
        <taxon>Micromonosporaceae</taxon>
        <taxon>Actinoplanes</taxon>
    </lineage>
</organism>
<proteinExistence type="predicted"/>
<reference evidence="1" key="1">
    <citation type="submission" date="2021-01" db="EMBL/GenBank/DDBJ databases">
        <title>Whole genome shotgun sequence of Actinoplanes capillaceus NBRC 16408.</title>
        <authorList>
            <person name="Komaki H."/>
            <person name="Tamura T."/>
        </authorList>
    </citation>
    <scope>NUCLEOTIDE SEQUENCE [LARGE SCALE GENOMIC DNA]</scope>
    <source>
        <strain evidence="1">NBRC 16408</strain>
    </source>
</reference>
<comment type="caution">
    <text evidence="1">The sequence shown here is derived from an EMBL/GenBank/DDBJ whole genome shotgun (WGS) entry which is preliminary data.</text>
</comment>
<gene>
    <name evidence="1" type="ORF">Aca07nite_50350</name>
</gene>
<sequence length="98" mass="10206">MFWEGEGEGEGCVAVGGRDGWVRAAVGWGTGWGEGALTPGGRGTAGTGRLARVAPAGRALVRSGAATCVPEKGLERPPDIDGLWRRVIRLGCRRFRSG</sequence>
<name>A0ABQ3WNJ7_9ACTN</name>